<feature type="signal peptide" evidence="1">
    <location>
        <begin position="1"/>
        <end position="18"/>
    </location>
</feature>
<sequence>MCMCVHVCACVCVRGCVCVFLRVESIGRDDCPCHEPAPLSVRLSVCLSVCLYVFVSSVCLPG</sequence>
<evidence type="ECO:0008006" key="3">
    <source>
        <dbReference type="Google" id="ProtNLM"/>
    </source>
</evidence>
<evidence type="ECO:0000313" key="2">
    <source>
        <dbReference type="EMBL" id="JAH69820.1"/>
    </source>
</evidence>
<feature type="chain" id="PRO_5002433571" description="Secreted protein" evidence="1">
    <location>
        <begin position="19"/>
        <end position="62"/>
    </location>
</feature>
<organism evidence="2">
    <name type="scientific">Anguilla anguilla</name>
    <name type="common">European freshwater eel</name>
    <name type="synonym">Muraena anguilla</name>
    <dbReference type="NCBI Taxonomy" id="7936"/>
    <lineage>
        <taxon>Eukaryota</taxon>
        <taxon>Metazoa</taxon>
        <taxon>Chordata</taxon>
        <taxon>Craniata</taxon>
        <taxon>Vertebrata</taxon>
        <taxon>Euteleostomi</taxon>
        <taxon>Actinopterygii</taxon>
        <taxon>Neopterygii</taxon>
        <taxon>Teleostei</taxon>
        <taxon>Anguilliformes</taxon>
        <taxon>Anguillidae</taxon>
        <taxon>Anguilla</taxon>
    </lineage>
</organism>
<evidence type="ECO:0000256" key="1">
    <source>
        <dbReference type="SAM" id="SignalP"/>
    </source>
</evidence>
<proteinExistence type="predicted"/>
<keyword evidence="1" id="KW-0732">Signal</keyword>
<reference evidence="2" key="2">
    <citation type="journal article" date="2015" name="Fish Shellfish Immunol.">
        <title>Early steps in the European eel (Anguilla anguilla)-Vibrio vulnificus interaction in the gills: Role of the RtxA13 toxin.</title>
        <authorList>
            <person name="Callol A."/>
            <person name="Pajuelo D."/>
            <person name="Ebbesson L."/>
            <person name="Teles M."/>
            <person name="MacKenzie S."/>
            <person name="Amaro C."/>
        </authorList>
    </citation>
    <scope>NUCLEOTIDE SEQUENCE</scope>
</reference>
<name>A0A0E9UXB8_ANGAN</name>
<dbReference type="EMBL" id="GBXM01038757">
    <property type="protein sequence ID" value="JAH69820.1"/>
    <property type="molecule type" value="Transcribed_RNA"/>
</dbReference>
<dbReference type="AlphaFoldDB" id="A0A0E9UXB8"/>
<accession>A0A0E9UXB8</accession>
<reference evidence="2" key="1">
    <citation type="submission" date="2014-11" db="EMBL/GenBank/DDBJ databases">
        <authorList>
            <person name="Amaro Gonzalez C."/>
        </authorList>
    </citation>
    <scope>NUCLEOTIDE SEQUENCE</scope>
</reference>
<protein>
    <recommendedName>
        <fullName evidence="3">Secreted protein</fullName>
    </recommendedName>
</protein>